<dbReference type="AlphaFoldDB" id="W7X5D3"/>
<evidence type="ECO:0000313" key="2">
    <source>
        <dbReference type="EMBL" id="EWS74580.1"/>
    </source>
</evidence>
<organism evidence="2 3">
    <name type="scientific">Tetrahymena thermophila (strain SB210)</name>
    <dbReference type="NCBI Taxonomy" id="312017"/>
    <lineage>
        <taxon>Eukaryota</taxon>
        <taxon>Sar</taxon>
        <taxon>Alveolata</taxon>
        <taxon>Ciliophora</taxon>
        <taxon>Intramacronucleata</taxon>
        <taxon>Oligohymenophorea</taxon>
        <taxon>Hymenostomatida</taxon>
        <taxon>Tetrahymenina</taxon>
        <taxon>Tetrahymenidae</taxon>
        <taxon>Tetrahymena</taxon>
    </lineage>
</organism>
<dbReference type="RefSeq" id="XP_012652881.1">
    <property type="nucleotide sequence ID" value="XM_012797427.1"/>
</dbReference>
<protein>
    <submittedName>
        <fullName evidence="2">Transmembrane protein, putative</fullName>
    </submittedName>
</protein>
<evidence type="ECO:0000313" key="3">
    <source>
        <dbReference type="Proteomes" id="UP000009168"/>
    </source>
</evidence>
<keyword evidence="3" id="KW-1185">Reference proteome</keyword>
<accession>W7X5D3</accession>
<keyword evidence="1 2" id="KW-0812">Transmembrane</keyword>
<feature type="transmembrane region" description="Helical" evidence="1">
    <location>
        <begin position="1072"/>
        <end position="1089"/>
    </location>
</feature>
<dbReference type="KEGG" id="tet:TTHERM_000672228"/>
<keyword evidence="1" id="KW-0472">Membrane</keyword>
<reference evidence="3" key="1">
    <citation type="journal article" date="2006" name="PLoS Biol.">
        <title>Macronuclear genome sequence of the ciliate Tetrahymena thermophila, a model eukaryote.</title>
        <authorList>
            <person name="Eisen J.A."/>
            <person name="Coyne R.S."/>
            <person name="Wu M."/>
            <person name="Wu D."/>
            <person name="Thiagarajan M."/>
            <person name="Wortman J.R."/>
            <person name="Badger J.H."/>
            <person name="Ren Q."/>
            <person name="Amedeo P."/>
            <person name="Jones K.M."/>
            <person name="Tallon L.J."/>
            <person name="Delcher A.L."/>
            <person name="Salzberg S.L."/>
            <person name="Silva J.C."/>
            <person name="Haas B.J."/>
            <person name="Majoros W.H."/>
            <person name="Farzad M."/>
            <person name="Carlton J.M."/>
            <person name="Smith R.K. Jr."/>
            <person name="Garg J."/>
            <person name="Pearlman R.E."/>
            <person name="Karrer K.M."/>
            <person name="Sun L."/>
            <person name="Manning G."/>
            <person name="Elde N.C."/>
            <person name="Turkewitz A.P."/>
            <person name="Asai D.J."/>
            <person name="Wilkes D.E."/>
            <person name="Wang Y."/>
            <person name="Cai H."/>
            <person name="Collins K."/>
            <person name="Stewart B.A."/>
            <person name="Lee S.R."/>
            <person name="Wilamowska K."/>
            <person name="Weinberg Z."/>
            <person name="Ruzzo W.L."/>
            <person name="Wloga D."/>
            <person name="Gaertig J."/>
            <person name="Frankel J."/>
            <person name="Tsao C.-C."/>
            <person name="Gorovsky M.A."/>
            <person name="Keeling P.J."/>
            <person name="Waller R.F."/>
            <person name="Patron N.J."/>
            <person name="Cherry J.M."/>
            <person name="Stover N.A."/>
            <person name="Krieger C.J."/>
            <person name="del Toro C."/>
            <person name="Ryder H.F."/>
            <person name="Williamson S.C."/>
            <person name="Barbeau R.A."/>
            <person name="Hamilton E.P."/>
            <person name="Orias E."/>
        </authorList>
    </citation>
    <scope>NUCLEOTIDE SEQUENCE [LARGE SCALE GENOMIC DNA]</scope>
    <source>
        <strain evidence="3">SB210</strain>
    </source>
</reference>
<dbReference type="InParanoid" id="W7X5D3"/>
<proteinExistence type="predicted"/>
<dbReference type="EMBL" id="GG662711">
    <property type="protein sequence ID" value="EWS74580.1"/>
    <property type="molecule type" value="Genomic_DNA"/>
</dbReference>
<sequence length="1090" mass="121763">MGFNSCSSYGYIRFTTSGQCQMPTYQACLDQTQQNCFNDSVCVVEMKLIPKSNTNFTCQIPSDLSDFGCPSNCAALPICQTLGYYSSGGSCLKISDKQKDCLNSPVCSASYIDSICKSSGYIGDSKGKCLELQASDCLNLSPQNINTYCNGSNSTCVQKYKFVYDNSKQTCTFDCLQNFNCLDGSFCLKINSSELGAFGYSKLNSQGKCYVDLSINDCIKYKSTQYVYCPQACIIKYNLIQSQNGCLLPSHSDCDNATQYSKYGCSTDKYLCQYLGWTQTQKGSNECQDPTNTCLSQYLLCNQQDSQQYTIKAQNTSLGNYLGLVQDIIVGWKIPDLDYCNGQNLCQRPQSFCRKAGFILNPLTNNCSVPDILKDCLGQEKCSDKFMTICKKQYGFSNPSINQQSKCIIPQNCSQLKKQNIVNHACEIGGFISLDNNMYFIDSKDIYNNLNINIDLNYNITLSYCLTQIKINNAVCSSGTSVCNLIGFKANKDGTCQYPEIDFCLIPGSGNCSQNNICLRYFKLEKSKTSNDCVIPKNGDYTKCQYLLETPRIQLHYCQTYFGFKYTPASTLCSSEPSNTFCTGTYSQFCNIFDTSTPCTYTTYVQYNNYIQYGDIEQGNPFDYIFSKCTIDQCSEKCNLLGFKNCKIPDYSTCSLYDGQNYNHACHLMRAMNAVDVANQCLNQPNCSNICQFYGFILGQDNSCQIPDSATCSALGKTLDAFYHACGFQNFQNPDKMFISQYCLRRGLNMCSSQDSICIKYYNFASSSDGSGDCQNPNVLSCLNLNQNIIPIKCQVMVGFVLKPVKQLFIYLAKEDYENLNQDQIGLALELGLLLNSDQKPKTPEPFDCLKNPICATPKRFGSASPAPYQTFCINQGFSVAQDGKSCFVDVNTCVKPGQACSIACQFSGFAQKNKTDQTCLIMDKDQFYCDSTYKVKSSYCDSLGYKWVNDHYEYPTHAECEDNTNGYCGQGKITCTERGWTSVNGQCEYKINCLDKFNENKQLYYDCTIPNNLDCTVQGVKNCASKKYSICVQQAFAQGNNSDCICSGQVYQGACYIVINRNQGNITTSQASFLKLTILYLSIIFLVLK</sequence>
<name>W7X5D3_TETTS</name>
<gene>
    <name evidence="2" type="ORF">TTHERM_000672228</name>
</gene>
<keyword evidence="1" id="KW-1133">Transmembrane helix</keyword>
<dbReference type="Proteomes" id="UP000009168">
    <property type="component" value="Unassembled WGS sequence"/>
</dbReference>
<dbReference type="GeneID" id="24440137"/>
<evidence type="ECO:0000256" key="1">
    <source>
        <dbReference type="SAM" id="Phobius"/>
    </source>
</evidence>